<feature type="signal peptide" evidence="1">
    <location>
        <begin position="1"/>
        <end position="19"/>
    </location>
</feature>
<dbReference type="EMBL" id="FOVI01000003">
    <property type="protein sequence ID" value="SFN29197.1"/>
    <property type="molecule type" value="Genomic_DNA"/>
</dbReference>
<sequence length="202" mass="23790">MRVSLLILFFFLKMNFGFAQGYSAPCSRVNEFSIERRNQNYPFSQSKKILFVSYKESIEKLESFQRKKSNINTEDFIYGQIMPKYFKYLKYDYSRYDPDCFEEKIELNEDQKNELTDIIYNIGKNIETNGMRGSGCYAPRNAILFFDENDKLFEYFIICFSCNIISPSVTSFSFNDDCTEKISLLEDLFEKVGIDFGVKKAL</sequence>
<protein>
    <submittedName>
        <fullName evidence="2">Uncharacterized protein</fullName>
    </submittedName>
</protein>
<evidence type="ECO:0000256" key="1">
    <source>
        <dbReference type="SAM" id="SignalP"/>
    </source>
</evidence>
<evidence type="ECO:0000313" key="2">
    <source>
        <dbReference type="EMBL" id="SFN29197.1"/>
    </source>
</evidence>
<gene>
    <name evidence="2" type="ORF">SAMN05421741_103135</name>
</gene>
<dbReference type="RefSeq" id="WP_143095577.1">
    <property type="nucleotide sequence ID" value="NZ_FOVI01000003.1"/>
</dbReference>
<dbReference type="Proteomes" id="UP000199036">
    <property type="component" value="Unassembled WGS sequence"/>
</dbReference>
<reference evidence="3" key="1">
    <citation type="submission" date="2016-10" db="EMBL/GenBank/DDBJ databases">
        <authorList>
            <person name="Varghese N."/>
            <person name="Submissions S."/>
        </authorList>
    </citation>
    <scope>NUCLEOTIDE SEQUENCE [LARGE SCALE GENOMIC DNA]</scope>
    <source>
        <strain evidence="3">DS-12</strain>
    </source>
</reference>
<dbReference type="OrthoDB" id="656959at2"/>
<keyword evidence="1" id="KW-0732">Signal</keyword>
<keyword evidence="3" id="KW-1185">Reference proteome</keyword>
<accession>A0A1I4XTV3</accession>
<evidence type="ECO:0000313" key="3">
    <source>
        <dbReference type="Proteomes" id="UP000199036"/>
    </source>
</evidence>
<dbReference type="STRING" id="913024.SAMN05421741_103135"/>
<dbReference type="AlphaFoldDB" id="A0A1I4XTV3"/>
<proteinExistence type="predicted"/>
<feature type="chain" id="PRO_5011768021" evidence="1">
    <location>
        <begin position="20"/>
        <end position="202"/>
    </location>
</feature>
<name>A0A1I4XTV3_9FLAO</name>
<organism evidence="2 3">
    <name type="scientific">Paenimyroides ummariense</name>
    <dbReference type="NCBI Taxonomy" id="913024"/>
    <lineage>
        <taxon>Bacteria</taxon>
        <taxon>Pseudomonadati</taxon>
        <taxon>Bacteroidota</taxon>
        <taxon>Flavobacteriia</taxon>
        <taxon>Flavobacteriales</taxon>
        <taxon>Flavobacteriaceae</taxon>
        <taxon>Paenimyroides</taxon>
    </lineage>
</organism>